<dbReference type="GeneID" id="31361395"/>
<dbReference type="Pfam" id="PF01770">
    <property type="entry name" value="Folate_carrier"/>
    <property type="match status" value="1"/>
</dbReference>
<keyword evidence="4" id="KW-1185">Reference proteome</keyword>
<dbReference type="AlphaFoldDB" id="D3BBP2"/>
<feature type="transmembrane region" description="Helical" evidence="2">
    <location>
        <begin position="195"/>
        <end position="211"/>
    </location>
</feature>
<dbReference type="GO" id="GO:0005886">
    <property type="term" value="C:plasma membrane"/>
    <property type="evidence" value="ECO:0007669"/>
    <property type="project" value="TreeGrafter"/>
</dbReference>
<keyword evidence="2" id="KW-1133">Transmembrane helix</keyword>
<evidence type="ECO:0000256" key="2">
    <source>
        <dbReference type="SAM" id="Phobius"/>
    </source>
</evidence>
<feature type="transmembrane region" description="Helical" evidence="2">
    <location>
        <begin position="250"/>
        <end position="272"/>
    </location>
</feature>
<dbReference type="OMA" id="VWISYAG"/>
<feature type="transmembrane region" description="Helical" evidence="2">
    <location>
        <begin position="163"/>
        <end position="183"/>
    </location>
</feature>
<dbReference type="EMBL" id="ADBJ01000026">
    <property type="protein sequence ID" value="EFA81075.1"/>
    <property type="molecule type" value="Genomic_DNA"/>
</dbReference>
<protein>
    <submittedName>
        <fullName evidence="3">Reduced folate carrier family protein</fullName>
    </submittedName>
</protein>
<dbReference type="PANTHER" id="PTHR10686">
    <property type="entry name" value="FOLATE TRANSPORTER"/>
    <property type="match status" value="1"/>
</dbReference>
<sequence>MIAKGATTAILLSTNNIGWLIVEQLTDGMSFAAYIVFLAFIYFSLDPDEYQKMACRVNVGYLVGVVSSGLLGQLLVSRVSLVTLLCMALGTNIAALLVAFVFHNHRATTRFALKAFIRDFGNAYRDTDIIRWYIWSGVAISIHQIVLTYWQSLFLATNNEQQWNGYISSGAYFFAAFVAIIPARLGNSINNIKNYILIGFGLLGGSLLIIMGLGTNIYLSTISFIVYNCCFEFMSPIVNVQIAKKLTSRVGLLFSFNIMIALAVQVLIQFSVSNKMFNLEITHQFLYFGGCLVMLSFGFALLFLMLYLSKTYKEHKQLDSFRQHLLDHNNQIQEIA</sequence>
<dbReference type="SUPFAM" id="SSF103473">
    <property type="entry name" value="MFS general substrate transporter"/>
    <property type="match status" value="1"/>
</dbReference>
<feature type="transmembrane region" description="Helical" evidence="2">
    <location>
        <begin position="132"/>
        <end position="151"/>
    </location>
</feature>
<name>D3BBP2_HETP5</name>
<proteinExistence type="inferred from homology"/>
<feature type="transmembrane region" description="Helical" evidence="2">
    <location>
        <begin position="57"/>
        <end position="76"/>
    </location>
</feature>
<keyword evidence="2" id="KW-0472">Membrane</keyword>
<gene>
    <name evidence="3" type="ORF">PPL_05911</name>
</gene>
<dbReference type="InterPro" id="IPR002666">
    <property type="entry name" value="Folate_carrier"/>
</dbReference>
<accession>D3BBP2</accession>
<comment type="caution">
    <text evidence="3">The sequence shown here is derived from an EMBL/GenBank/DDBJ whole genome shotgun (WGS) entry which is preliminary data.</text>
</comment>
<dbReference type="FunCoup" id="D3BBP2">
    <property type="interactions" value="6"/>
</dbReference>
<feature type="transmembrane region" description="Helical" evidence="2">
    <location>
        <begin position="217"/>
        <end position="238"/>
    </location>
</feature>
<dbReference type="Gene3D" id="1.20.1250.20">
    <property type="entry name" value="MFS general substrate transporter like domains"/>
    <property type="match status" value="1"/>
</dbReference>
<dbReference type="InParanoid" id="D3BBP2"/>
<dbReference type="PANTHER" id="PTHR10686:SF18">
    <property type="entry name" value="IP11787P-RELATED"/>
    <property type="match status" value="1"/>
</dbReference>
<dbReference type="STRING" id="670386.D3BBP2"/>
<dbReference type="GO" id="GO:0090482">
    <property type="term" value="F:vitamin transmembrane transporter activity"/>
    <property type="evidence" value="ECO:0007669"/>
    <property type="project" value="InterPro"/>
</dbReference>
<feature type="transmembrane region" description="Helical" evidence="2">
    <location>
        <begin position="284"/>
        <end position="308"/>
    </location>
</feature>
<dbReference type="Proteomes" id="UP000001396">
    <property type="component" value="Unassembled WGS sequence"/>
</dbReference>
<dbReference type="InterPro" id="IPR036259">
    <property type="entry name" value="MFS_trans_sf"/>
</dbReference>
<reference evidence="3 4" key="1">
    <citation type="journal article" date="2011" name="Genome Res.">
        <title>Phylogeny-wide analysis of social amoeba genomes highlights ancient origins for complex intercellular communication.</title>
        <authorList>
            <person name="Heidel A.J."/>
            <person name="Lawal H.M."/>
            <person name="Felder M."/>
            <person name="Schilde C."/>
            <person name="Helps N.R."/>
            <person name="Tunggal B."/>
            <person name="Rivero F."/>
            <person name="John U."/>
            <person name="Schleicher M."/>
            <person name="Eichinger L."/>
            <person name="Platzer M."/>
            <person name="Noegel A.A."/>
            <person name="Schaap P."/>
            <person name="Gloeckner G."/>
        </authorList>
    </citation>
    <scope>NUCLEOTIDE SEQUENCE [LARGE SCALE GENOMIC DNA]</scope>
    <source>
        <strain evidence="4">ATCC 26659 / Pp 5 / PN500</strain>
    </source>
</reference>
<keyword evidence="2" id="KW-0812">Transmembrane</keyword>
<feature type="transmembrane region" description="Helical" evidence="2">
    <location>
        <begin position="82"/>
        <end position="102"/>
    </location>
</feature>
<comment type="similarity">
    <text evidence="1">Belongs to the reduced folate carrier (RFC) transporter (TC 2.A.48) family.</text>
</comment>
<evidence type="ECO:0000256" key="1">
    <source>
        <dbReference type="ARBA" id="ARBA00005773"/>
    </source>
</evidence>
<evidence type="ECO:0000313" key="4">
    <source>
        <dbReference type="Proteomes" id="UP000001396"/>
    </source>
</evidence>
<evidence type="ECO:0000313" key="3">
    <source>
        <dbReference type="EMBL" id="EFA81075.1"/>
    </source>
</evidence>
<organism evidence="3 4">
    <name type="scientific">Heterostelium pallidum (strain ATCC 26659 / Pp 5 / PN500)</name>
    <name type="common">Cellular slime mold</name>
    <name type="synonym">Polysphondylium pallidum</name>
    <dbReference type="NCBI Taxonomy" id="670386"/>
    <lineage>
        <taxon>Eukaryota</taxon>
        <taxon>Amoebozoa</taxon>
        <taxon>Evosea</taxon>
        <taxon>Eumycetozoa</taxon>
        <taxon>Dictyostelia</taxon>
        <taxon>Acytosteliales</taxon>
        <taxon>Acytosteliaceae</taxon>
        <taxon>Heterostelium</taxon>
    </lineage>
</organism>
<dbReference type="RefSeq" id="XP_020433193.1">
    <property type="nucleotide sequence ID" value="XM_020576781.1"/>
</dbReference>
<feature type="transmembrane region" description="Helical" evidence="2">
    <location>
        <begin position="28"/>
        <end position="45"/>
    </location>
</feature>